<dbReference type="GO" id="GO:0030687">
    <property type="term" value="C:preribosome, large subunit precursor"/>
    <property type="evidence" value="ECO:0007669"/>
    <property type="project" value="TreeGrafter"/>
</dbReference>
<dbReference type="Pfam" id="PF17867">
    <property type="entry name" value="AAA_lid_7"/>
    <property type="match status" value="1"/>
</dbReference>
<sequence length="826" mass="88325">MANRQELLEKHRRLVRALQQPKAILLEGPPGLGKTATVQALARVTKRRLLRINLSEQTDLLDLLGSDLPMPGSDVAAFRWSDGALLRALKRGDWVLLDEINLAPQATLEGLNALLDHRREVFLPAIGQTVSAHAGFRLFAAQNPVATGGGRKGLPRSFLNRFTRVVLSQLSPQDLRHICEHAHGNALGKEVVDQTVRLVEELQVASQGASEEGGRPFEAHLDFDWNLRDALRLCELLRAKAPLAHHCQASAELLFVSRLRCDTDRDVARRVISRIFPRPAAEREKHFPAAALLRIGCGFGLEEVSPDDQASDVGSRTPVLCLGSHSLQSQPGGLQLRLRAQEQLQTDISALFSRTGQQLIGRQSLKEALPLCIEDGEEDDVAVTAALRQTVVTSSWESLLSSGDAWPLASSWATDAFAAIRPDGLVVTWGYGFSGGDSSLVQAQLDDVQKICACKGSFAAIRSDGTVVTWGHEASGGDSSLVQEQLKGVQEIRASRSAFAAIRADGTVVAWGYGDQCGDSTEVQEQLKGVWEVRSSAGAFAAILENGRVVTWGDPCYGGDSSKVQGLLKNVTDIRATLASFAALRSDRSVVTWGDVRYGGASAAVRQQLHNVSHIRASAGAFAAIRTDGTVVCWGDAQDGGDQSAVRKQLHGVQDIRASSGAFAAVREDGSVIAWGDARGGGDCSSVQHQLRGVRDVQASSDAFAAILSDSTVVTWGDPRRGGDSSAVREQLRDVLEVRASADAFAALRADGTVVTWGDVRFGGDSRSVQEHLIGIKDVKASGGAFAAIQMDGTIITWGDTSCGGDSLAVKEQLKNAQLVSADECV</sequence>
<organism evidence="4 5">
    <name type="scientific">Symbiodinium microadriaticum</name>
    <name type="common">Dinoflagellate</name>
    <name type="synonym">Zooxanthella microadriatica</name>
    <dbReference type="NCBI Taxonomy" id="2951"/>
    <lineage>
        <taxon>Eukaryota</taxon>
        <taxon>Sar</taxon>
        <taxon>Alveolata</taxon>
        <taxon>Dinophyceae</taxon>
        <taxon>Suessiales</taxon>
        <taxon>Symbiodiniaceae</taxon>
        <taxon>Symbiodinium</taxon>
    </lineage>
</organism>
<name>A0A1Q9DXC8_SYMMI</name>
<dbReference type="SUPFAM" id="SSF50985">
    <property type="entry name" value="RCC1/BLIP-II"/>
    <property type="match status" value="2"/>
</dbReference>
<dbReference type="GO" id="GO:0000055">
    <property type="term" value="P:ribosomal large subunit export from nucleus"/>
    <property type="evidence" value="ECO:0007669"/>
    <property type="project" value="TreeGrafter"/>
</dbReference>
<dbReference type="FunFam" id="3.40.50.300:FF:001384">
    <property type="entry name" value="Midasin"/>
    <property type="match status" value="1"/>
</dbReference>
<dbReference type="Gene3D" id="2.130.10.30">
    <property type="entry name" value="Regulator of chromosome condensation 1/beta-lactamase-inhibitor protein II"/>
    <property type="match status" value="2"/>
</dbReference>
<dbReference type="InterPro" id="IPR003593">
    <property type="entry name" value="AAA+_ATPase"/>
</dbReference>
<dbReference type="PRINTS" id="PR00830">
    <property type="entry name" value="ENDOLAPTASE"/>
</dbReference>
<keyword evidence="2" id="KW-0067">ATP-binding</keyword>
<dbReference type="GO" id="GO:0016887">
    <property type="term" value="F:ATP hydrolysis activity"/>
    <property type="evidence" value="ECO:0007669"/>
    <property type="project" value="InterPro"/>
</dbReference>
<dbReference type="AlphaFoldDB" id="A0A1Q9DXC8"/>
<proteinExistence type="predicted"/>
<dbReference type="CDD" id="cd00009">
    <property type="entry name" value="AAA"/>
    <property type="match status" value="1"/>
</dbReference>
<dbReference type="EMBL" id="LSRX01000349">
    <property type="protein sequence ID" value="OLP99830.1"/>
    <property type="molecule type" value="Genomic_DNA"/>
</dbReference>
<dbReference type="Gene3D" id="3.40.50.300">
    <property type="entry name" value="P-loop containing nucleotide triphosphate hydrolases"/>
    <property type="match status" value="1"/>
</dbReference>
<dbReference type="SMART" id="SM00382">
    <property type="entry name" value="AAA"/>
    <property type="match status" value="1"/>
</dbReference>
<dbReference type="InterPro" id="IPR009091">
    <property type="entry name" value="RCC1/BLIP-II"/>
</dbReference>
<evidence type="ECO:0000256" key="2">
    <source>
        <dbReference type="ARBA" id="ARBA00022840"/>
    </source>
</evidence>
<dbReference type="InterPro" id="IPR040848">
    <property type="entry name" value="AAA_lid_7"/>
</dbReference>
<dbReference type="Proteomes" id="UP000186817">
    <property type="component" value="Unassembled WGS sequence"/>
</dbReference>
<keyword evidence="5" id="KW-1185">Reference proteome</keyword>
<comment type="caution">
    <text evidence="4">The sequence shown here is derived from an EMBL/GenBank/DDBJ whole genome shotgun (WGS) entry which is preliminary data.</text>
</comment>
<dbReference type="GO" id="GO:0005524">
    <property type="term" value="F:ATP binding"/>
    <property type="evidence" value="ECO:0007669"/>
    <property type="project" value="UniProtKB-KW"/>
</dbReference>
<evidence type="ECO:0000256" key="1">
    <source>
        <dbReference type="ARBA" id="ARBA00022741"/>
    </source>
</evidence>
<dbReference type="OrthoDB" id="5186at2759"/>
<keyword evidence="1" id="KW-0547">Nucleotide-binding</keyword>
<dbReference type="GO" id="GO:0000027">
    <property type="term" value="P:ribosomal large subunit assembly"/>
    <property type="evidence" value="ECO:0007669"/>
    <property type="project" value="TreeGrafter"/>
</dbReference>
<protein>
    <submittedName>
        <fullName evidence="4">Midasin</fullName>
    </submittedName>
</protein>
<evidence type="ECO:0000313" key="4">
    <source>
        <dbReference type="EMBL" id="OLP99830.1"/>
    </source>
</evidence>
<evidence type="ECO:0000259" key="3">
    <source>
        <dbReference type="SMART" id="SM00382"/>
    </source>
</evidence>
<evidence type="ECO:0000313" key="5">
    <source>
        <dbReference type="Proteomes" id="UP000186817"/>
    </source>
</evidence>
<dbReference type="InterPro" id="IPR011704">
    <property type="entry name" value="ATPase_dyneun-rel_AAA"/>
</dbReference>
<accession>A0A1Q9DXC8</accession>
<dbReference type="SUPFAM" id="SSF52540">
    <property type="entry name" value="P-loop containing nucleoside triphosphate hydrolases"/>
    <property type="match status" value="1"/>
</dbReference>
<dbReference type="Pfam" id="PF07728">
    <property type="entry name" value="AAA_5"/>
    <property type="match status" value="1"/>
</dbReference>
<dbReference type="PANTHER" id="PTHR48103">
    <property type="entry name" value="MIDASIN-RELATED"/>
    <property type="match status" value="1"/>
</dbReference>
<dbReference type="InterPro" id="IPR027417">
    <property type="entry name" value="P-loop_NTPase"/>
</dbReference>
<reference evidence="4 5" key="1">
    <citation type="submission" date="2016-02" db="EMBL/GenBank/DDBJ databases">
        <title>Genome analysis of coral dinoflagellate symbionts highlights evolutionary adaptations to a symbiotic lifestyle.</title>
        <authorList>
            <person name="Aranda M."/>
            <person name="Li Y."/>
            <person name="Liew Y.J."/>
            <person name="Baumgarten S."/>
            <person name="Simakov O."/>
            <person name="Wilson M."/>
            <person name="Piel J."/>
            <person name="Ashoor H."/>
            <person name="Bougouffa S."/>
            <person name="Bajic V.B."/>
            <person name="Ryu T."/>
            <person name="Ravasi T."/>
            <person name="Bayer T."/>
            <person name="Micklem G."/>
            <person name="Kim H."/>
            <person name="Bhak J."/>
            <person name="Lajeunesse T.C."/>
            <person name="Voolstra C.R."/>
        </authorList>
    </citation>
    <scope>NUCLEOTIDE SEQUENCE [LARGE SCALE GENOMIC DNA]</scope>
    <source>
        <strain evidence="4 5">CCMP2467</strain>
    </source>
</reference>
<dbReference type="PANTHER" id="PTHR48103:SF2">
    <property type="entry name" value="MIDASIN"/>
    <property type="match status" value="1"/>
</dbReference>
<dbReference type="GO" id="GO:0005634">
    <property type="term" value="C:nucleus"/>
    <property type="evidence" value="ECO:0007669"/>
    <property type="project" value="TreeGrafter"/>
</dbReference>
<feature type="domain" description="AAA+ ATPase" evidence="3">
    <location>
        <begin position="20"/>
        <end position="282"/>
    </location>
</feature>
<gene>
    <name evidence="4" type="primary">mdn1</name>
    <name evidence="4" type="ORF">AK812_SmicGene17593</name>
</gene>